<sequence length="468" mass="52805">MNTRSEKYLKTGGDPRTLPDFVALRDELNKLHHPARPDVNWEQAERLCLSLFSQNGVELQTAAWYTLIRTTRAGLAGLNEGLAIIHGLVTHQWQSIWPQQVHARVDVLAGLSQRLINVLRTQTFVYADLSSLYQTEKYLNQLCQTLQQLELKHVSQLERLSTFIHNAAMRLESLESLEGANMDVALKEPLQSTVEFAQQPVPSPKTPQQTWVYVVKPEEDPKPNVVVMSPEPPEPPGFQWKAFFGGILLALVLCAGGVGGWYYTIQDQNKVDPRLQATIPPLPAILPNDVLYSLTALSDKAREENSIVLETTQARLKTLNTLSPTWGQDYGFALVHQAKTIWPHAPLTAALAEQWQKQLTMNATPIDSLGYWQDSQDQLADLTRRLNELDIKRGRYMTGSELKSAVFTLTQTLNKAPPLEEKLRQLEEASAKGELPPALIQQTDLHFIQLLNRYSLIKQNRNTSDRVK</sequence>
<dbReference type="AlphaFoldDB" id="A0AAW3YX00"/>
<comment type="caution">
    <text evidence="4">The sequence shown here is derived from an EMBL/GenBank/DDBJ whole genome shotgun (WGS) entry which is preliminary data.</text>
</comment>
<dbReference type="InterPro" id="IPR021069">
    <property type="entry name" value="ImpA_C"/>
</dbReference>
<feature type="transmembrane region" description="Helical" evidence="1">
    <location>
        <begin position="242"/>
        <end position="263"/>
    </location>
</feature>
<dbReference type="EMBL" id="JACXBF010000523">
    <property type="protein sequence ID" value="MBD2802545.1"/>
    <property type="molecule type" value="Genomic_DNA"/>
</dbReference>
<proteinExistence type="predicted"/>
<dbReference type="InterPro" id="IPR010657">
    <property type="entry name" value="ImpA_N"/>
</dbReference>
<gene>
    <name evidence="4" type="ORF">ID854_19410</name>
</gene>
<dbReference type="Pfam" id="PF06812">
    <property type="entry name" value="ImpA_N"/>
    <property type="match status" value="1"/>
</dbReference>
<organism evidence="4">
    <name type="scientific">Xenorhabdus szentirmaii</name>
    <dbReference type="NCBI Taxonomy" id="290112"/>
    <lineage>
        <taxon>Bacteria</taxon>
        <taxon>Pseudomonadati</taxon>
        <taxon>Pseudomonadota</taxon>
        <taxon>Gammaproteobacteria</taxon>
        <taxon>Enterobacterales</taxon>
        <taxon>Morganellaceae</taxon>
        <taxon>Xenorhabdus</taxon>
    </lineage>
</organism>
<dbReference type="RefSeq" id="WP_038240705.1">
    <property type="nucleotide sequence ID" value="NZ_CAWNPE010000001.1"/>
</dbReference>
<keyword evidence="1" id="KW-1133">Transmembrane helix</keyword>
<evidence type="ECO:0000313" key="4">
    <source>
        <dbReference type="EMBL" id="MBD2802545.1"/>
    </source>
</evidence>
<evidence type="ECO:0000256" key="1">
    <source>
        <dbReference type="SAM" id="Phobius"/>
    </source>
</evidence>
<dbReference type="Pfam" id="PF12486">
    <property type="entry name" value="VasL"/>
    <property type="match status" value="1"/>
</dbReference>
<dbReference type="PANTHER" id="PTHR37024">
    <property type="entry name" value="TYPE VI SECRETION SYSTEM DUF2094 AND IMPA-RELATED DOMAIN PROTEIN"/>
    <property type="match status" value="1"/>
</dbReference>
<evidence type="ECO:0000259" key="3">
    <source>
        <dbReference type="Pfam" id="PF12486"/>
    </source>
</evidence>
<keyword evidence="1" id="KW-0812">Transmembrane</keyword>
<dbReference type="PANTHER" id="PTHR37024:SF5">
    <property type="entry name" value="IMPA N-TERMINAL DOMAIN-CONTAINING PROTEIN"/>
    <property type="match status" value="1"/>
</dbReference>
<protein>
    <submittedName>
        <fullName evidence="4">Type VI secretion system ImpA family N-terminal domain-containing protein</fullName>
    </submittedName>
</protein>
<dbReference type="GeneID" id="97124709"/>
<name>A0AAW3YX00_9GAMM</name>
<dbReference type="Proteomes" id="UP001193920">
    <property type="component" value="Unassembled WGS sequence"/>
</dbReference>
<reference evidence="4" key="2">
    <citation type="journal article" date="2024" name="Toxins">
        <title>Genome Sequence Analysis of Native Xenorhabdus Strains Isolated from Entomopathogenic Nematodes in Argentina.</title>
        <authorList>
            <person name="Palma L."/>
            <person name="Frizzo L."/>
            <person name="Kaiser S."/>
            <person name="Berry C."/>
            <person name="Caballero P."/>
            <person name="Bode H.B."/>
            <person name="Del Valle E.E."/>
        </authorList>
    </citation>
    <scope>NUCLEOTIDE SEQUENCE</scope>
    <source>
        <strain evidence="4">M</strain>
    </source>
</reference>
<reference evidence="4" key="1">
    <citation type="submission" date="2020-09" db="EMBL/GenBank/DDBJ databases">
        <authorList>
            <person name="Palma L."/>
            <person name="Caballero P."/>
            <person name="Berry C."/>
            <person name="Del Valle E."/>
        </authorList>
    </citation>
    <scope>NUCLEOTIDE SEQUENCE</scope>
    <source>
        <strain evidence="4">M</strain>
    </source>
</reference>
<feature type="domain" description="ImpA N-terminal" evidence="2">
    <location>
        <begin position="11"/>
        <end position="112"/>
    </location>
</feature>
<feature type="domain" description="ImpA C-terminal" evidence="3">
    <location>
        <begin position="313"/>
        <end position="456"/>
    </location>
</feature>
<keyword evidence="1" id="KW-0472">Membrane</keyword>
<accession>A0AAW3YX00</accession>
<evidence type="ECO:0000259" key="2">
    <source>
        <dbReference type="Pfam" id="PF06812"/>
    </source>
</evidence>